<evidence type="ECO:0000259" key="7">
    <source>
        <dbReference type="PROSITE" id="PS51384"/>
    </source>
</evidence>
<evidence type="ECO:0000256" key="4">
    <source>
        <dbReference type="ARBA" id="ARBA00023002"/>
    </source>
</evidence>
<organism evidence="8 9">
    <name type="scientific">Candidatus Dojkabacteria bacterium</name>
    <dbReference type="NCBI Taxonomy" id="2099670"/>
    <lineage>
        <taxon>Bacteria</taxon>
        <taxon>Candidatus Dojkabacteria</taxon>
    </lineage>
</organism>
<evidence type="ECO:0000256" key="2">
    <source>
        <dbReference type="ARBA" id="ARBA00022692"/>
    </source>
</evidence>
<reference evidence="8" key="2">
    <citation type="journal article" date="2021" name="Microbiome">
        <title>Successional dynamics and alternative stable states in a saline activated sludge microbial community over 9 years.</title>
        <authorList>
            <person name="Wang Y."/>
            <person name="Ye J."/>
            <person name="Ju F."/>
            <person name="Liu L."/>
            <person name="Boyd J.A."/>
            <person name="Deng Y."/>
            <person name="Parks D.H."/>
            <person name="Jiang X."/>
            <person name="Yin X."/>
            <person name="Woodcroft B.J."/>
            <person name="Tyson G.W."/>
            <person name="Hugenholtz P."/>
            <person name="Polz M.F."/>
            <person name="Zhang T."/>
        </authorList>
    </citation>
    <scope>NUCLEOTIDE SEQUENCE</scope>
    <source>
        <strain evidence="8">HKST-UBA14</strain>
    </source>
</reference>
<keyword evidence="4" id="KW-0560">Oxidoreductase</keyword>
<comment type="subcellular location">
    <subcellularLocation>
        <location evidence="1">Membrane</location>
        <topology evidence="1">Multi-pass membrane protein</topology>
    </subcellularLocation>
</comment>
<keyword evidence="3 6" id="KW-1133">Transmembrane helix</keyword>
<dbReference type="Gene3D" id="3.40.50.80">
    <property type="entry name" value="Nucleotide-binding domain of ferredoxin-NADP reductase (FNR) module"/>
    <property type="match status" value="1"/>
</dbReference>
<reference evidence="8" key="1">
    <citation type="submission" date="2020-04" db="EMBL/GenBank/DDBJ databases">
        <authorList>
            <person name="Zhang T."/>
        </authorList>
    </citation>
    <scope>NUCLEOTIDE SEQUENCE</scope>
    <source>
        <strain evidence="8">HKST-UBA14</strain>
    </source>
</reference>
<evidence type="ECO:0000313" key="9">
    <source>
        <dbReference type="Proteomes" id="UP000783287"/>
    </source>
</evidence>
<dbReference type="PANTHER" id="PTHR11972">
    <property type="entry name" value="NADPH OXIDASE"/>
    <property type="match status" value="1"/>
</dbReference>
<dbReference type="GO" id="GO:0016491">
    <property type="term" value="F:oxidoreductase activity"/>
    <property type="evidence" value="ECO:0007669"/>
    <property type="project" value="UniProtKB-KW"/>
</dbReference>
<evidence type="ECO:0000256" key="3">
    <source>
        <dbReference type="ARBA" id="ARBA00022989"/>
    </source>
</evidence>
<protein>
    <submittedName>
        <fullName evidence="8">Ferric reductase-like transmembrane domain-containing protein</fullName>
    </submittedName>
</protein>
<accession>A0A955L5C0</accession>
<dbReference type="PANTHER" id="PTHR11972:SF69">
    <property type="entry name" value="FERRIC REDUCTION OXIDASE 6-RELATED"/>
    <property type="match status" value="1"/>
</dbReference>
<feature type="transmembrane region" description="Helical" evidence="6">
    <location>
        <begin position="159"/>
        <end position="177"/>
    </location>
</feature>
<dbReference type="InterPro" id="IPR050369">
    <property type="entry name" value="RBOH/FRE"/>
</dbReference>
<name>A0A955L5C0_9BACT</name>
<proteinExistence type="predicted"/>
<dbReference type="InterPro" id="IPR039261">
    <property type="entry name" value="FNR_nucleotide-bd"/>
</dbReference>
<dbReference type="InterPro" id="IPR017927">
    <property type="entry name" value="FAD-bd_FR_type"/>
</dbReference>
<dbReference type="InterPro" id="IPR013112">
    <property type="entry name" value="FAD-bd_8"/>
</dbReference>
<dbReference type="SUPFAM" id="SSF52343">
    <property type="entry name" value="Ferredoxin reductase-like, C-terminal NADP-linked domain"/>
    <property type="match status" value="1"/>
</dbReference>
<dbReference type="SUPFAM" id="SSF63380">
    <property type="entry name" value="Riboflavin synthase domain-like"/>
    <property type="match status" value="1"/>
</dbReference>
<sequence>MQKLKNNLPAILVLITMLPFLLLLRNIDWSLWSTDRGLFWDSFVFVVANLMGLLGGMFLYWQYILGVRFLARLFGENLIHTNKLHKALGKYGVIFVFGHVFLVRMKFLQEYIWIVTPDFSSTFETYVSLGRIAYFTFWAVWISSALLRGRIKYRPWRYIHYLTFPLLLFVFLHSRAIGSNILTNDALALIWNIMYYLFIFIFVFRVLRAVGLGAEEYKLVARDEVGDNINIYTFKPTKAGMKPKIGQYAYMKTDLISASHPFTVMDYDPETEEVKFGIKSEGKFTEKLLDYEIGDTIRLAGPYGAFTKEGQNEKPKVLIAGGIGITPFIRLIREYGQDTILINCNRTLEDAIYRNDLVDILGDNYYDVLSKEETTGRNIINSRCNAEVIEQVVGKDNLENYNYFLCASPGFLDSLKKDLKELGIPAQQIYLEEFSI</sequence>
<comment type="caution">
    <text evidence="8">The sequence shown here is derived from an EMBL/GenBank/DDBJ whole genome shotgun (WGS) entry which is preliminary data.</text>
</comment>
<gene>
    <name evidence="8" type="ORF">KC909_02430</name>
</gene>
<feature type="transmembrane region" description="Helical" evidence="6">
    <location>
        <begin position="189"/>
        <end position="207"/>
    </location>
</feature>
<feature type="transmembrane region" description="Helical" evidence="6">
    <location>
        <begin position="44"/>
        <end position="66"/>
    </location>
</feature>
<evidence type="ECO:0000313" key="8">
    <source>
        <dbReference type="EMBL" id="MCA9383199.1"/>
    </source>
</evidence>
<feature type="transmembrane region" description="Helical" evidence="6">
    <location>
        <begin position="125"/>
        <end position="147"/>
    </location>
</feature>
<dbReference type="InterPro" id="IPR013130">
    <property type="entry name" value="Fe3_Rdtase_TM_dom"/>
</dbReference>
<dbReference type="Pfam" id="PF01794">
    <property type="entry name" value="Ferric_reduct"/>
    <property type="match status" value="1"/>
</dbReference>
<dbReference type="Pfam" id="PF08022">
    <property type="entry name" value="FAD_binding_8"/>
    <property type="match status" value="1"/>
</dbReference>
<evidence type="ECO:0000256" key="6">
    <source>
        <dbReference type="SAM" id="Phobius"/>
    </source>
</evidence>
<keyword evidence="5 6" id="KW-0472">Membrane</keyword>
<feature type="domain" description="FAD-binding FR-type" evidence="7">
    <location>
        <begin position="212"/>
        <end position="309"/>
    </location>
</feature>
<feature type="transmembrane region" description="Helical" evidence="6">
    <location>
        <begin position="87"/>
        <end position="105"/>
    </location>
</feature>
<dbReference type="EMBL" id="JAGQLK010000037">
    <property type="protein sequence ID" value="MCA9383199.1"/>
    <property type="molecule type" value="Genomic_DNA"/>
</dbReference>
<dbReference type="GO" id="GO:0005886">
    <property type="term" value="C:plasma membrane"/>
    <property type="evidence" value="ECO:0007669"/>
    <property type="project" value="TreeGrafter"/>
</dbReference>
<dbReference type="AlphaFoldDB" id="A0A955L5C0"/>
<evidence type="ECO:0000256" key="5">
    <source>
        <dbReference type="ARBA" id="ARBA00023136"/>
    </source>
</evidence>
<dbReference type="PROSITE" id="PS51384">
    <property type="entry name" value="FAD_FR"/>
    <property type="match status" value="1"/>
</dbReference>
<feature type="transmembrane region" description="Helical" evidence="6">
    <location>
        <begin position="7"/>
        <end position="24"/>
    </location>
</feature>
<evidence type="ECO:0000256" key="1">
    <source>
        <dbReference type="ARBA" id="ARBA00004141"/>
    </source>
</evidence>
<dbReference type="Gene3D" id="2.40.30.10">
    <property type="entry name" value="Translation factors"/>
    <property type="match status" value="1"/>
</dbReference>
<keyword evidence="2 6" id="KW-0812">Transmembrane</keyword>
<dbReference type="InterPro" id="IPR017938">
    <property type="entry name" value="Riboflavin_synthase-like_b-brl"/>
</dbReference>
<dbReference type="Proteomes" id="UP000783287">
    <property type="component" value="Unassembled WGS sequence"/>
</dbReference>